<evidence type="ECO:0000259" key="1">
    <source>
        <dbReference type="Pfam" id="PF13625"/>
    </source>
</evidence>
<keyword evidence="2" id="KW-0067">ATP-binding</keyword>
<organism evidence="2 3">
    <name type="scientific">Herbiconiux aconitum</name>
    <dbReference type="NCBI Taxonomy" id="2970913"/>
    <lineage>
        <taxon>Bacteria</taxon>
        <taxon>Bacillati</taxon>
        <taxon>Actinomycetota</taxon>
        <taxon>Actinomycetes</taxon>
        <taxon>Micrococcales</taxon>
        <taxon>Microbacteriaceae</taxon>
        <taxon>Herbiconiux</taxon>
    </lineage>
</organism>
<evidence type="ECO:0000313" key="2">
    <source>
        <dbReference type="EMBL" id="MCS5718359.1"/>
    </source>
</evidence>
<dbReference type="InterPro" id="IPR032830">
    <property type="entry name" value="XPB/Ssl2_N"/>
</dbReference>
<protein>
    <submittedName>
        <fullName evidence="2">Helicase-associated domain-containing protein</fullName>
    </submittedName>
</protein>
<dbReference type="EMBL" id="JANLCM010000001">
    <property type="protein sequence ID" value="MCS5718359.1"/>
    <property type="molecule type" value="Genomic_DNA"/>
</dbReference>
<evidence type="ECO:0000313" key="3">
    <source>
        <dbReference type="Proteomes" id="UP001165584"/>
    </source>
</evidence>
<dbReference type="RefSeq" id="WP_259507191.1">
    <property type="nucleotide sequence ID" value="NZ_JANLCM010000001.1"/>
</dbReference>
<comment type="caution">
    <text evidence="2">The sequence shown here is derived from an EMBL/GenBank/DDBJ whole genome shotgun (WGS) entry which is preliminary data.</text>
</comment>
<sequence length="686" mass="70785">MSDSLPLARRLSALDDDALTALLVIRHVPSRDVRDFFDLADALLEPASVRLALRPLDRATIAALAGDEAAGESDAPGRPAETLITLGLAEAAADSPRGFRAYSAAAEVATAVLTEAAPREAAAATPRAAAPSAIPEAAAASGEVVGLPEASPEVPAGLSPAVAAPSTDALASERAFIALSAISELGQQLRTAPMRLLARGGLSAGEEKRLGALLAVEPATIGALVEVATAARLVVVDVDTLLSTTRADEWSRLPSAERWLALATAWIGSLDEPVRRALHAAAATATGNSSGAGAEWSSGAPLRAAYSALFPAADDAMRAGLAQVDAVAELLGLTVDGRSTLFGRAALAASAVDAASIATTASTATPTSGTTAPSAAATRDLDALTAALPPEVAQVYLQHDLSVIAPGPLVPPVDARIRLLADLENRGVASTYRISQPTIDRALASGETETSLREFLAATSLTGLPQALDYLLAEGGRRHGLVRVRRLGEAPVTDGSTPTSSPYGARTLIRTTDRGLLGTIAVDQSLAPLGLRRDDDGSLSSRVDATATYWLLVDARYPVLAEDAEGRELVMRRARVAVAPTEQVASATGPRADNPAAVAEFVRRLRESSARSAPGDESAWVARQLDKAVRSRTPVTIAVRMPDGSTVRLDVTPLSLSNGRLRCVDVRAGIERTVPVANIQLIAAAE</sequence>
<feature type="domain" description="Helicase XPB/Ssl2 N-terminal" evidence="1">
    <location>
        <begin position="396"/>
        <end position="533"/>
    </location>
</feature>
<keyword evidence="2" id="KW-0378">Hydrolase</keyword>
<proteinExistence type="predicted"/>
<name>A0ABT2GQ52_9MICO</name>
<reference evidence="2" key="1">
    <citation type="submission" date="2022-08" db="EMBL/GenBank/DDBJ databases">
        <authorList>
            <person name="Deng Y."/>
            <person name="Han X.-F."/>
            <person name="Zhang Y.-Q."/>
        </authorList>
    </citation>
    <scope>NUCLEOTIDE SEQUENCE</scope>
    <source>
        <strain evidence="2">CPCC 205763</strain>
    </source>
</reference>
<accession>A0ABT2GQ52</accession>
<keyword evidence="2" id="KW-0547">Nucleotide-binding</keyword>
<dbReference type="Proteomes" id="UP001165584">
    <property type="component" value="Unassembled WGS sequence"/>
</dbReference>
<dbReference type="Pfam" id="PF13625">
    <property type="entry name" value="Helicase_C_3"/>
    <property type="match status" value="1"/>
</dbReference>
<keyword evidence="2" id="KW-0347">Helicase</keyword>
<dbReference type="GO" id="GO:0004386">
    <property type="term" value="F:helicase activity"/>
    <property type="evidence" value="ECO:0007669"/>
    <property type="project" value="UniProtKB-KW"/>
</dbReference>
<keyword evidence="3" id="KW-1185">Reference proteome</keyword>
<gene>
    <name evidence="2" type="ORF">N1027_09425</name>
</gene>